<protein>
    <submittedName>
        <fullName evidence="2">Integrase core domain-containing protein</fullName>
    </submittedName>
</protein>
<evidence type="ECO:0000313" key="3">
    <source>
        <dbReference type="Proteomes" id="UP000813068"/>
    </source>
</evidence>
<dbReference type="InterPro" id="IPR001584">
    <property type="entry name" value="Integrase_cat-core"/>
</dbReference>
<dbReference type="RefSeq" id="WP_217680492.1">
    <property type="nucleotide sequence ID" value="NZ_JAHRGL010000014.1"/>
</dbReference>
<feature type="domain" description="Integrase catalytic" evidence="1">
    <location>
        <begin position="2"/>
        <end position="27"/>
    </location>
</feature>
<dbReference type="Proteomes" id="UP000813068">
    <property type="component" value="Unassembled WGS sequence"/>
</dbReference>
<evidence type="ECO:0000313" key="2">
    <source>
        <dbReference type="EMBL" id="MBV2132389.1"/>
    </source>
</evidence>
<sequence length="43" mass="4951">QRAAHLPAWLHHYNWHRPHASLDYNPPISRAALSMNNVLGLHS</sequence>
<proteinExistence type="predicted"/>
<dbReference type="EMBL" id="JAHRGL010000014">
    <property type="protein sequence ID" value="MBV2132389.1"/>
    <property type="molecule type" value="Genomic_DNA"/>
</dbReference>
<organism evidence="2 3">
    <name type="scientific">Geopseudomonas aromaticivorans</name>
    <dbReference type="NCBI Taxonomy" id="2849492"/>
    <lineage>
        <taxon>Bacteria</taxon>
        <taxon>Pseudomonadati</taxon>
        <taxon>Pseudomonadota</taxon>
        <taxon>Gammaproteobacteria</taxon>
        <taxon>Pseudomonadales</taxon>
        <taxon>Pseudomonadaceae</taxon>
        <taxon>Geopseudomonas</taxon>
    </lineage>
</organism>
<reference evidence="2 3" key="1">
    <citation type="submission" date="2021-06" db="EMBL/GenBank/DDBJ databases">
        <title>Differences between aerobic and microaerobic xylene degrading microbial communities.</title>
        <authorList>
            <person name="Banerjee S."/>
            <person name="Tancsics A."/>
        </authorList>
    </citation>
    <scope>NUCLEOTIDE SEQUENCE [LARGE SCALE GENOMIC DNA]</scope>
    <source>
        <strain evidence="2 3">MAP12</strain>
    </source>
</reference>
<gene>
    <name evidence="2" type="ORF">KRX52_06180</name>
</gene>
<keyword evidence="3" id="KW-1185">Reference proteome</keyword>
<feature type="non-terminal residue" evidence="2">
    <location>
        <position position="1"/>
    </location>
</feature>
<dbReference type="Pfam" id="PF13683">
    <property type="entry name" value="rve_3"/>
    <property type="match status" value="1"/>
</dbReference>
<accession>A0ABS6MUB7</accession>
<comment type="caution">
    <text evidence="2">The sequence shown here is derived from an EMBL/GenBank/DDBJ whole genome shotgun (WGS) entry which is preliminary data.</text>
</comment>
<name>A0ABS6MUB7_9GAMM</name>
<evidence type="ECO:0000259" key="1">
    <source>
        <dbReference type="Pfam" id="PF13683"/>
    </source>
</evidence>